<feature type="compositionally biased region" description="Low complexity" evidence="1">
    <location>
        <begin position="1128"/>
        <end position="1142"/>
    </location>
</feature>
<evidence type="ECO:0000313" key="3">
    <source>
        <dbReference type="Proteomes" id="UP001296104"/>
    </source>
</evidence>
<feature type="compositionally biased region" description="Basic and acidic residues" evidence="1">
    <location>
        <begin position="150"/>
        <end position="161"/>
    </location>
</feature>
<feature type="compositionally biased region" description="Pro residues" evidence="1">
    <location>
        <begin position="1104"/>
        <end position="1113"/>
    </location>
</feature>
<feature type="region of interest" description="Disordered" evidence="1">
    <location>
        <begin position="561"/>
        <end position="1043"/>
    </location>
</feature>
<feature type="compositionally biased region" description="Polar residues" evidence="1">
    <location>
        <begin position="39"/>
        <end position="49"/>
    </location>
</feature>
<sequence length="1232" mass="135189">MNVRSAAMPGRGRRTPGKPGRFDPSEPLHMTTRHAKRNGISNGTPSANGSVEDDESRRGSLDDLRPTTSHSLGSQTSAKGRRVSGTSTNGASDVNMSLETESSAEKLERIKKKPTSPVDQQISPSRKRKRSTPTPPFPSDANGELTPPSKRIEYRDPRDAMEAGTFEDLSDRESDVALRDAGGDFLGVAQSTELTPSGTPAGSEAVSPVSDDSTSGMGFRSKDTEAAFGKALKAAEANELEMDDAEEIAEADDIDDVEDLEDVDDGGRADDDDRPRRKLAGRRRADHHDPDIEALMRRQLQLKSAYRSIARALKPVLAEIARKTVEDLESNPALHEQVAEYQGTDEMPGIQKVLDDALARRKAQLDAQYKWSKQLLYEKRQGEVEVRGARCDLQIEDFRQLQLDRLQHDILVITRQAQMESGNAGYETEDEDGDVIPMPKQTAYRFVRSDALDARYDSRSRLALESERAIDNLQLRVDMNEMIREARKEDALRNTVGFTVMDSTAREAAQARNESINNTNVLAAAAAETERISSIPVIPNDEAYGLQMLGDLCSRPSIRATTSQATPKQGRDAFMDSYAPTQMPPPPLPPPFTHEGAYERPTRSHPAHESFRSPPPASRRLPTGEYPLHTFSNEPVTQSPGSHRDVAPVSPITNRSHDGDYRLRKGSLSFPPTPNQGSVEDGSPSRTHRFGKLHSRNHSTHSMGSPSHARTPSREGLTWEQYHRPLSIDQESRPPPTFERNIHEFSHSGPLSIERVEPVEQKDDEARILQQPERKEAVSPSDHLLHVRRAPPFEPPSNPGAADSRGTVASSPVLPSRNPLRIEELAGRTDAPPIEYTPGQDVSAQPETSPQLQDAVQERDETKQAESLPVESQDDGAPEDAAQHESLPRPEQPGHPEKHEQSVQTLDGARVTDASHDSSGKKSRSRASSIISQSTGTEVTDETSVGDSAPRKTRHKSTRSGSTSKTSRGDRNGLSRKLFKTGGKRHTIGSPGGPQMHRFRLNTVESTPPGARWPGAAGASGATPAAPPPPHEYYGQSAYSGHPPPPGYAMQFAPGSYPYQYPWDYHAYQHRNSFPPPHPATSPSGHWPPYPQTQSPLYAVPQGTQPPPPPGPGPGAASPEPWPPGIPIDPAIMGPNPQSPLMQHPPPPPTYVQARAAPIAPATPDTRYPPLFPGGPSNHAPAFAQQQRQHEGENRKKSKSEVRGSTFKHWAPKASREQRDRERAEREQREQR</sequence>
<dbReference type="Proteomes" id="UP001296104">
    <property type="component" value="Unassembled WGS sequence"/>
</dbReference>
<feature type="region of interest" description="Disordered" evidence="1">
    <location>
        <begin position="1068"/>
        <end position="1232"/>
    </location>
</feature>
<evidence type="ECO:0000256" key="1">
    <source>
        <dbReference type="SAM" id="MobiDB-lite"/>
    </source>
</evidence>
<feature type="compositionally biased region" description="Basic and acidic residues" evidence="1">
    <location>
        <begin position="754"/>
        <end position="777"/>
    </location>
</feature>
<comment type="caution">
    <text evidence="2">The sequence shown here is derived from an EMBL/GenBank/DDBJ whole genome shotgun (WGS) entry which is preliminary data.</text>
</comment>
<evidence type="ECO:0000313" key="2">
    <source>
        <dbReference type="EMBL" id="CAK3854239.1"/>
    </source>
</evidence>
<proteinExistence type="predicted"/>
<feature type="compositionally biased region" description="Polar residues" evidence="1">
    <location>
        <begin position="700"/>
        <end position="710"/>
    </location>
</feature>
<feature type="region of interest" description="Disordered" evidence="1">
    <location>
        <begin position="1"/>
        <end position="220"/>
    </location>
</feature>
<organism evidence="2 3">
    <name type="scientific">Lecanosticta acicola</name>
    <dbReference type="NCBI Taxonomy" id="111012"/>
    <lineage>
        <taxon>Eukaryota</taxon>
        <taxon>Fungi</taxon>
        <taxon>Dikarya</taxon>
        <taxon>Ascomycota</taxon>
        <taxon>Pezizomycotina</taxon>
        <taxon>Dothideomycetes</taxon>
        <taxon>Dothideomycetidae</taxon>
        <taxon>Mycosphaerellales</taxon>
        <taxon>Mycosphaerellaceae</taxon>
        <taxon>Lecanosticta</taxon>
    </lineage>
</organism>
<feature type="compositionally biased region" description="Polar residues" evidence="1">
    <location>
        <begin position="66"/>
        <end position="101"/>
    </location>
</feature>
<feature type="compositionally biased region" description="Basic and acidic residues" evidence="1">
    <location>
        <begin position="881"/>
        <end position="901"/>
    </location>
</feature>
<feature type="compositionally biased region" description="Basic and acidic residues" evidence="1">
    <location>
        <begin position="265"/>
        <end position="275"/>
    </location>
</feature>
<feature type="compositionally biased region" description="Basic and acidic residues" evidence="1">
    <location>
        <begin position="55"/>
        <end position="65"/>
    </location>
</feature>
<dbReference type="AlphaFoldDB" id="A0AAI8YTG6"/>
<feature type="compositionally biased region" description="Pro residues" evidence="1">
    <location>
        <begin position="1074"/>
        <end position="1091"/>
    </location>
</feature>
<feature type="compositionally biased region" description="Basic residues" evidence="1">
    <location>
        <begin position="276"/>
        <end position="285"/>
    </location>
</feature>
<name>A0AAI8YTG6_9PEZI</name>
<dbReference type="EMBL" id="CAVMBE010000007">
    <property type="protein sequence ID" value="CAK3854239.1"/>
    <property type="molecule type" value="Genomic_DNA"/>
</dbReference>
<feature type="compositionally biased region" description="Polar residues" evidence="1">
    <location>
        <begin position="935"/>
        <end position="946"/>
    </location>
</feature>
<feature type="compositionally biased region" description="Acidic residues" evidence="1">
    <location>
        <begin position="248"/>
        <end position="264"/>
    </location>
</feature>
<feature type="compositionally biased region" description="Basic and acidic residues" evidence="1">
    <location>
        <begin position="596"/>
        <end position="611"/>
    </location>
</feature>
<feature type="compositionally biased region" description="Basic residues" evidence="1">
    <location>
        <begin position="686"/>
        <end position="699"/>
    </location>
</feature>
<feature type="compositionally biased region" description="Low complexity" evidence="1">
    <location>
        <begin position="1008"/>
        <end position="1024"/>
    </location>
</feature>
<feature type="region of interest" description="Disordered" evidence="1">
    <location>
        <begin position="248"/>
        <end position="286"/>
    </location>
</feature>
<feature type="compositionally biased region" description="Basic and acidic residues" evidence="1">
    <location>
        <begin position="169"/>
        <end position="182"/>
    </location>
</feature>
<feature type="compositionally biased region" description="Polar residues" evidence="1">
    <location>
        <begin position="189"/>
        <end position="200"/>
    </location>
</feature>
<feature type="compositionally biased region" description="Basic and acidic residues" evidence="1">
    <location>
        <begin position="1188"/>
        <end position="1202"/>
    </location>
</feature>
<reference evidence="2" key="1">
    <citation type="submission" date="2023-11" db="EMBL/GenBank/DDBJ databases">
        <authorList>
            <person name="Alioto T."/>
            <person name="Alioto T."/>
            <person name="Gomez Garrido J."/>
        </authorList>
    </citation>
    <scope>NUCLEOTIDE SEQUENCE</scope>
</reference>
<feature type="compositionally biased region" description="Basic and acidic residues" evidence="1">
    <location>
        <begin position="1214"/>
        <end position="1232"/>
    </location>
</feature>
<feature type="compositionally biased region" description="Pro residues" evidence="1">
    <location>
        <begin position="582"/>
        <end position="592"/>
    </location>
</feature>
<gene>
    <name evidence="2" type="ORF">LECACI_7A001708</name>
</gene>
<protein>
    <submittedName>
        <fullName evidence="2">Uncharacterized protein</fullName>
    </submittedName>
</protein>
<feature type="compositionally biased region" description="Polar residues" evidence="1">
    <location>
        <begin position="840"/>
        <end position="854"/>
    </location>
</feature>
<keyword evidence="3" id="KW-1185">Reference proteome</keyword>
<feature type="compositionally biased region" description="Polar residues" evidence="1">
    <location>
        <begin position="630"/>
        <end position="641"/>
    </location>
</feature>
<feature type="compositionally biased region" description="Basic residues" evidence="1">
    <location>
        <begin position="977"/>
        <end position="987"/>
    </location>
</feature>
<accession>A0AAI8YTG6</accession>